<keyword evidence="6 12" id="KW-1133">Transmembrane helix</keyword>
<dbReference type="STRING" id="7260.B4MX04"/>
<comment type="subcellular location">
    <subcellularLocation>
        <location evidence="1">Mitochondrion outer membrane</location>
        <topology evidence="1">Single-pass membrane protein</topology>
    </subcellularLocation>
</comment>
<dbReference type="SMART" id="SM00028">
    <property type="entry name" value="TPR"/>
    <property type="match status" value="10"/>
</dbReference>
<dbReference type="SUPFAM" id="SSF48452">
    <property type="entry name" value="TPR-like"/>
    <property type="match status" value="2"/>
</dbReference>
<dbReference type="Gene3D" id="1.25.40.10">
    <property type="entry name" value="Tetratricopeptide repeat domain"/>
    <property type="match status" value="2"/>
</dbReference>
<reference evidence="13 14" key="1">
    <citation type="journal article" date="2007" name="Nature">
        <title>Evolution of genes and genomes on the Drosophila phylogeny.</title>
        <authorList>
            <consortium name="Drosophila 12 Genomes Consortium"/>
            <person name="Clark A.G."/>
            <person name="Eisen M.B."/>
            <person name="Smith D.R."/>
            <person name="Bergman C.M."/>
            <person name="Oliver B."/>
            <person name="Markow T.A."/>
            <person name="Kaufman T.C."/>
            <person name="Kellis M."/>
            <person name="Gelbart W."/>
            <person name="Iyer V.N."/>
            <person name="Pollard D.A."/>
            <person name="Sackton T.B."/>
            <person name="Larracuente A.M."/>
            <person name="Singh N.D."/>
            <person name="Abad J.P."/>
            <person name="Abt D.N."/>
            <person name="Adryan B."/>
            <person name="Aguade M."/>
            <person name="Akashi H."/>
            <person name="Anderson W.W."/>
            <person name="Aquadro C.F."/>
            <person name="Ardell D.H."/>
            <person name="Arguello R."/>
            <person name="Artieri C.G."/>
            <person name="Barbash D.A."/>
            <person name="Barker D."/>
            <person name="Barsanti P."/>
            <person name="Batterham P."/>
            <person name="Batzoglou S."/>
            <person name="Begun D."/>
            <person name="Bhutkar A."/>
            <person name="Blanco E."/>
            <person name="Bosak S.A."/>
            <person name="Bradley R.K."/>
            <person name="Brand A.D."/>
            <person name="Brent M.R."/>
            <person name="Brooks A.N."/>
            <person name="Brown R.H."/>
            <person name="Butlin R.K."/>
            <person name="Caggese C."/>
            <person name="Calvi B.R."/>
            <person name="Bernardo de Carvalho A."/>
            <person name="Caspi A."/>
            <person name="Castrezana S."/>
            <person name="Celniker S.E."/>
            <person name="Chang J.L."/>
            <person name="Chapple C."/>
            <person name="Chatterji S."/>
            <person name="Chinwalla A."/>
            <person name="Civetta A."/>
            <person name="Clifton S.W."/>
            <person name="Comeron J.M."/>
            <person name="Costello J.C."/>
            <person name="Coyne J.A."/>
            <person name="Daub J."/>
            <person name="David R.G."/>
            <person name="Delcher A.L."/>
            <person name="Delehaunty K."/>
            <person name="Do C.B."/>
            <person name="Ebling H."/>
            <person name="Edwards K."/>
            <person name="Eickbush T."/>
            <person name="Evans J.D."/>
            <person name="Filipski A."/>
            <person name="Findeiss S."/>
            <person name="Freyhult E."/>
            <person name="Fulton L."/>
            <person name="Fulton R."/>
            <person name="Garcia A.C."/>
            <person name="Gardiner A."/>
            <person name="Garfield D.A."/>
            <person name="Garvin B.E."/>
            <person name="Gibson G."/>
            <person name="Gilbert D."/>
            <person name="Gnerre S."/>
            <person name="Godfrey J."/>
            <person name="Good R."/>
            <person name="Gotea V."/>
            <person name="Gravely B."/>
            <person name="Greenberg A.J."/>
            <person name="Griffiths-Jones S."/>
            <person name="Gross S."/>
            <person name="Guigo R."/>
            <person name="Gustafson E.A."/>
            <person name="Haerty W."/>
            <person name="Hahn M.W."/>
            <person name="Halligan D.L."/>
            <person name="Halpern A.L."/>
            <person name="Halter G.M."/>
            <person name="Han M.V."/>
            <person name="Heger A."/>
            <person name="Hillier L."/>
            <person name="Hinrichs A.S."/>
            <person name="Holmes I."/>
            <person name="Hoskins R.A."/>
            <person name="Hubisz M.J."/>
            <person name="Hultmark D."/>
            <person name="Huntley M.A."/>
            <person name="Jaffe D.B."/>
            <person name="Jagadeeshan S."/>
            <person name="Jeck W.R."/>
            <person name="Johnson J."/>
            <person name="Jones C.D."/>
            <person name="Jordan W.C."/>
            <person name="Karpen G.H."/>
            <person name="Kataoka E."/>
            <person name="Keightley P.D."/>
            <person name="Kheradpour P."/>
            <person name="Kirkness E.F."/>
            <person name="Koerich L.B."/>
            <person name="Kristiansen K."/>
            <person name="Kudrna D."/>
            <person name="Kulathinal R.J."/>
            <person name="Kumar S."/>
            <person name="Kwok R."/>
            <person name="Lander E."/>
            <person name="Langley C.H."/>
            <person name="Lapoint R."/>
            <person name="Lazzaro B.P."/>
            <person name="Lee S.J."/>
            <person name="Levesque L."/>
            <person name="Li R."/>
            <person name="Lin C.F."/>
            <person name="Lin M.F."/>
            <person name="Lindblad-Toh K."/>
            <person name="Llopart A."/>
            <person name="Long M."/>
            <person name="Low L."/>
            <person name="Lozovsky E."/>
            <person name="Lu J."/>
            <person name="Luo M."/>
            <person name="Machado C.A."/>
            <person name="Makalowski W."/>
            <person name="Marzo M."/>
            <person name="Matsuda M."/>
            <person name="Matzkin L."/>
            <person name="McAllister B."/>
            <person name="McBride C.S."/>
            <person name="McKernan B."/>
            <person name="McKernan K."/>
            <person name="Mendez-Lago M."/>
            <person name="Minx P."/>
            <person name="Mollenhauer M.U."/>
            <person name="Montooth K."/>
            <person name="Mount S.M."/>
            <person name="Mu X."/>
            <person name="Myers E."/>
            <person name="Negre B."/>
            <person name="Newfeld S."/>
            <person name="Nielsen R."/>
            <person name="Noor M.A."/>
            <person name="O'Grady P."/>
            <person name="Pachter L."/>
            <person name="Papaceit M."/>
            <person name="Parisi M.J."/>
            <person name="Parisi M."/>
            <person name="Parts L."/>
            <person name="Pedersen J.S."/>
            <person name="Pesole G."/>
            <person name="Phillippy A.M."/>
            <person name="Ponting C.P."/>
            <person name="Pop M."/>
            <person name="Porcelli D."/>
            <person name="Powell J.R."/>
            <person name="Prohaska S."/>
            <person name="Pruitt K."/>
            <person name="Puig M."/>
            <person name="Quesneville H."/>
            <person name="Ram K.R."/>
            <person name="Rand D."/>
            <person name="Rasmussen M.D."/>
            <person name="Reed L.K."/>
            <person name="Reenan R."/>
            <person name="Reily A."/>
            <person name="Remington K.A."/>
            <person name="Rieger T.T."/>
            <person name="Ritchie M.G."/>
            <person name="Robin C."/>
            <person name="Rogers Y.H."/>
            <person name="Rohde C."/>
            <person name="Rozas J."/>
            <person name="Rubenfield M.J."/>
            <person name="Ruiz A."/>
            <person name="Russo S."/>
            <person name="Salzberg S.L."/>
            <person name="Sanchez-Gracia A."/>
            <person name="Saranga D.J."/>
            <person name="Sato H."/>
            <person name="Schaeffer S.W."/>
            <person name="Schatz M.C."/>
            <person name="Schlenke T."/>
            <person name="Schwartz R."/>
            <person name="Segarra C."/>
            <person name="Singh R.S."/>
            <person name="Sirot L."/>
            <person name="Sirota M."/>
            <person name="Sisneros N.B."/>
            <person name="Smith C.D."/>
            <person name="Smith T.F."/>
            <person name="Spieth J."/>
            <person name="Stage D.E."/>
            <person name="Stark A."/>
            <person name="Stephan W."/>
            <person name="Strausberg R.L."/>
            <person name="Strempel S."/>
            <person name="Sturgill D."/>
            <person name="Sutton G."/>
            <person name="Sutton G.G."/>
            <person name="Tao W."/>
            <person name="Teichmann S."/>
            <person name="Tobari Y.N."/>
            <person name="Tomimura Y."/>
            <person name="Tsolas J.M."/>
            <person name="Valente V.L."/>
            <person name="Venter E."/>
            <person name="Venter J.C."/>
            <person name="Vicario S."/>
            <person name="Vieira F.G."/>
            <person name="Vilella A.J."/>
            <person name="Villasante A."/>
            <person name="Walenz B."/>
            <person name="Wang J."/>
            <person name="Wasserman M."/>
            <person name="Watts T."/>
            <person name="Wilson D."/>
            <person name="Wilson R.K."/>
            <person name="Wing R.A."/>
            <person name="Wolfner M.F."/>
            <person name="Wong A."/>
            <person name="Wong G.K."/>
            <person name="Wu C.I."/>
            <person name="Wu G."/>
            <person name="Yamamoto D."/>
            <person name="Yang H.P."/>
            <person name="Yang S.P."/>
            <person name="Yorke J.A."/>
            <person name="Yoshida K."/>
            <person name="Zdobnov E."/>
            <person name="Zhang P."/>
            <person name="Zhang Y."/>
            <person name="Zimin A.V."/>
            <person name="Baldwin J."/>
            <person name="Abdouelleil A."/>
            <person name="Abdulkadir J."/>
            <person name="Abebe A."/>
            <person name="Abera B."/>
            <person name="Abreu J."/>
            <person name="Acer S.C."/>
            <person name="Aftuck L."/>
            <person name="Alexander A."/>
            <person name="An P."/>
            <person name="Anderson E."/>
            <person name="Anderson S."/>
            <person name="Arachi H."/>
            <person name="Azer M."/>
            <person name="Bachantsang P."/>
            <person name="Barry A."/>
            <person name="Bayul T."/>
            <person name="Berlin A."/>
            <person name="Bessette D."/>
            <person name="Bloom T."/>
            <person name="Blye J."/>
            <person name="Boguslavskiy L."/>
            <person name="Bonnet C."/>
            <person name="Boukhgalter B."/>
            <person name="Bourzgui I."/>
            <person name="Brown A."/>
            <person name="Cahill P."/>
            <person name="Channer S."/>
            <person name="Cheshatsang Y."/>
            <person name="Chuda L."/>
            <person name="Citroen M."/>
            <person name="Collymore A."/>
            <person name="Cooke P."/>
            <person name="Costello M."/>
            <person name="D'Aco K."/>
            <person name="Daza R."/>
            <person name="De Haan G."/>
            <person name="DeGray S."/>
            <person name="DeMaso C."/>
            <person name="Dhargay N."/>
            <person name="Dooley K."/>
            <person name="Dooley E."/>
            <person name="Doricent M."/>
            <person name="Dorje P."/>
            <person name="Dorjee K."/>
            <person name="Dupes A."/>
            <person name="Elong R."/>
            <person name="Falk J."/>
            <person name="Farina A."/>
            <person name="Faro S."/>
            <person name="Ferguson D."/>
            <person name="Fisher S."/>
            <person name="Foley C.D."/>
            <person name="Franke A."/>
            <person name="Friedrich D."/>
            <person name="Gadbois L."/>
            <person name="Gearin G."/>
            <person name="Gearin C.R."/>
            <person name="Giannoukos G."/>
            <person name="Goode T."/>
            <person name="Graham J."/>
            <person name="Grandbois E."/>
            <person name="Grewal S."/>
            <person name="Gyaltsen K."/>
            <person name="Hafez N."/>
            <person name="Hagos B."/>
            <person name="Hall J."/>
            <person name="Henson C."/>
            <person name="Hollinger A."/>
            <person name="Honan T."/>
            <person name="Huard M.D."/>
            <person name="Hughes L."/>
            <person name="Hurhula B."/>
            <person name="Husby M.E."/>
            <person name="Kamat A."/>
            <person name="Kanga B."/>
            <person name="Kashin S."/>
            <person name="Khazanovich D."/>
            <person name="Kisner P."/>
            <person name="Lance K."/>
            <person name="Lara M."/>
            <person name="Lee W."/>
            <person name="Lennon N."/>
            <person name="Letendre F."/>
            <person name="LeVine R."/>
            <person name="Lipovsky A."/>
            <person name="Liu X."/>
            <person name="Liu J."/>
            <person name="Liu S."/>
            <person name="Lokyitsang T."/>
            <person name="Lokyitsang Y."/>
            <person name="Lubonja R."/>
            <person name="Lui A."/>
            <person name="MacDonald P."/>
            <person name="Magnisalis V."/>
            <person name="Maru K."/>
            <person name="Matthews C."/>
            <person name="McCusker W."/>
            <person name="McDonough S."/>
            <person name="Mehta T."/>
            <person name="Meldrim J."/>
            <person name="Meneus L."/>
            <person name="Mihai O."/>
            <person name="Mihalev A."/>
            <person name="Mihova T."/>
            <person name="Mittelman R."/>
            <person name="Mlenga V."/>
            <person name="Montmayeur A."/>
            <person name="Mulrain L."/>
            <person name="Navidi A."/>
            <person name="Naylor J."/>
            <person name="Negash T."/>
            <person name="Nguyen T."/>
            <person name="Nguyen N."/>
            <person name="Nicol R."/>
            <person name="Norbu C."/>
            <person name="Norbu N."/>
            <person name="Novod N."/>
            <person name="O'Neill B."/>
            <person name="Osman S."/>
            <person name="Markiewicz E."/>
            <person name="Oyono O.L."/>
            <person name="Patti C."/>
            <person name="Phunkhang P."/>
            <person name="Pierre F."/>
            <person name="Priest M."/>
            <person name="Raghuraman S."/>
            <person name="Rege F."/>
            <person name="Reyes R."/>
            <person name="Rise C."/>
            <person name="Rogov P."/>
            <person name="Ross K."/>
            <person name="Ryan E."/>
            <person name="Settipalli S."/>
            <person name="Shea T."/>
            <person name="Sherpa N."/>
            <person name="Shi L."/>
            <person name="Shih D."/>
            <person name="Sparrow T."/>
            <person name="Spaulding J."/>
            <person name="Stalker J."/>
            <person name="Stange-Thomann N."/>
            <person name="Stavropoulos S."/>
            <person name="Stone C."/>
            <person name="Strader C."/>
            <person name="Tesfaye S."/>
            <person name="Thomson T."/>
            <person name="Thoulutsang Y."/>
            <person name="Thoulutsang D."/>
            <person name="Topham K."/>
            <person name="Topping I."/>
            <person name="Tsamla T."/>
            <person name="Vassiliev H."/>
            <person name="Vo A."/>
            <person name="Wangchuk T."/>
            <person name="Wangdi T."/>
            <person name="Weiand M."/>
            <person name="Wilkinson J."/>
            <person name="Wilson A."/>
            <person name="Yadav S."/>
            <person name="Young G."/>
            <person name="Yu Q."/>
            <person name="Zembek L."/>
            <person name="Zhong D."/>
            <person name="Zimmer A."/>
            <person name="Zwirko Z."/>
            <person name="Jaffe D.B."/>
            <person name="Alvarez P."/>
            <person name="Brockman W."/>
            <person name="Butler J."/>
            <person name="Chin C."/>
            <person name="Gnerre S."/>
            <person name="Grabherr M."/>
            <person name="Kleber M."/>
            <person name="Mauceli E."/>
            <person name="MacCallum I."/>
        </authorList>
    </citation>
    <scope>NUCLEOTIDE SEQUENCE [LARGE SCALE GENOMIC DNA]</scope>
    <source>
        <strain evidence="14">Tucson 14030-0811.24</strain>
    </source>
</reference>
<dbReference type="GO" id="GO:0005741">
    <property type="term" value="C:mitochondrial outer membrane"/>
    <property type="evidence" value="ECO:0007669"/>
    <property type="project" value="UniProtKB-SubCell"/>
</dbReference>
<name>B4MX04_DROWI</name>
<proteinExistence type="inferred from homology"/>
<dbReference type="InterPro" id="IPR019734">
    <property type="entry name" value="TPR_rpt"/>
</dbReference>
<dbReference type="OMA" id="QWRGDIE"/>
<keyword evidence="7" id="KW-0496">Mitochondrion</keyword>
<evidence type="ECO:0000256" key="2">
    <source>
        <dbReference type="ARBA" id="ARBA00022692"/>
    </source>
</evidence>
<evidence type="ECO:0000256" key="9">
    <source>
        <dbReference type="ARBA" id="ARBA00038030"/>
    </source>
</evidence>
<feature type="repeat" description="TPR" evidence="10">
    <location>
        <begin position="377"/>
        <end position="410"/>
    </location>
</feature>
<feature type="repeat" description="TPR" evidence="10">
    <location>
        <begin position="343"/>
        <end position="376"/>
    </location>
</feature>
<dbReference type="PhylomeDB" id="B4MX04"/>
<organism evidence="13 14">
    <name type="scientific">Drosophila willistoni</name>
    <name type="common">Fruit fly</name>
    <dbReference type="NCBI Taxonomy" id="7260"/>
    <lineage>
        <taxon>Eukaryota</taxon>
        <taxon>Metazoa</taxon>
        <taxon>Ecdysozoa</taxon>
        <taxon>Arthropoda</taxon>
        <taxon>Hexapoda</taxon>
        <taxon>Insecta</taxon>
        <taxon>Pterygota</taxon>
        <taxon>Neoptera</taxon>
        <taxon>Endopterygota</taxon>
        <taxon>Diptera</taxon>
        <taxon>Brachycera</taxon>
        <taxon>Muscomorpha</taxon>
        <taxon>Ephydroidea</taxon>
        <taxon>Drosophilidae</taxon>
        <taxon>Drosophila</taxon>
        <taxon>Sophophora</taxon>
    </lineage>
</organism>
<dbReference type="eggNOG" id="KOG0547">
    <property type="taxonomic scope" value="Eukaryota"/>
</dbReference>
<keyword evidence="14" id="KW-1185">Reference proteome</keyword>
<dbReference type="OrthoDB" id="66418at2759"/>
<evidence type="ECO:0008006" key="15">
    <source>
        <dbReference type="Google" id="ProtNLM"/>
    </source>
</evidence>
<evidence type="ECO:0000256" key="8">
    <source>
        <dbReference type="ARBA" id="ARBA00023136"/>
    </source>
</evidence>
<dbReference type="InterPro" id="IPR013105">
    <property type="entry name" value="TPR_2"/>
</dbReference>
<comment type="similarity">
    <text evidence="9">Belongs to the Tom70 family.</text>
</comment>
<dbReference type="Pfam" id="PF07719">
    <property type="entry name" value="TPR_2"/>
    <property type="match status" value="2"/>
</dbReference>
<dbReference type="GO" id="GO:0045039">
    <property type="term" value="P:protein insertion into mitochondrial inner membrane"/>
    <property type="evidence" value="ECO:0007669"/>
    <property type="project" value="TreeGrafter"/>
</dbReference>
<dbReference type="Proteomes" id="UP000007798">
    <property type="component" value="Unassembled WGS sequence"/>
</dbReference>
<feature type="region of interest" description="Disordered" evidence="11">
    <location>
        <begin position="39"/>
        <end position="78"/>
    </location>
</feature>
<accession>B4MX04</accession>
<keyword evidence="2 12" id="KW-0812">Transmembrane</keyword>
<gene>
    <name evidence="13" type="primary">Dwil\GK14555</name>
    <name evidence="13" type="ORF">Dwil_GK14555</name>
</gene>
<evidence type="ECO:0000256" key="11">
    <source>
        <dbReference type="SAM" id="MobiDB-lite"/>
    </source>
</evidence>
<feature type="repeat" description="TPR" evidence="10">
    <location>
        <begin position="452"/>
        <end position="485"/>
    </location>
</feature>
<dbReference type="SMR" id="B4MX04"/>
<dbReference type="AlphaFoldDB" id="B4MX04"/>
<dbReference type="PANTHER" id="PTHR46208:SF1">
    <property type="entry name" value="MITOCHONDRIAL IMPORT RECEPTOR SUBUNIT TOM70"/>
    <property type="match status" value="1"/>
</dbReference>
<sequence>MAMALNFGSVKLSKWQLALILGTPLAIGLGIYVINRSSASGEGKGTKGSNKVGGDSAGKRSKGQLDKQNLSIDGTAPDKELEVKKKSAELGEKMSPLKEANNYKTEGNNCYRNGKYDEAISFYDKAIDKCPKEHRSDLAIFYQNRAASYEMLKKWNKVKEDCTLSLENNPRYAKAYYRRARANEATKDMVDCLDDVTATCILEMFQNNNTIMFADRILKETGRVDAQASMKNRKPIVPSTSFVNTYMRSFIADPLQRTDLPKSDGAPLRGFLKARQAFDDEKFDEIIPACTEEIESSEAESQYKVEALLLRGTFHLLCGSYEECKQDFNAIIENDDADANLRAYAYMKRAALFIQLEDREQGLADFDKAEKLNPKNADLYHQRAQILLLLEHIEPALAEFDKAVSLAPDHAIALVQRCYAEYRLALLSGDQKRLESVMRSFEQAIEKFPDCVECYSLMAQVLADQQQFPQAHQYYDKAMKLAPTNPALIVHQAIMMLQWRGDIEKAVQLLEHAIEVDPKCELAYETLGTVEVQRAHLTRAVELFEKALIYSKSQAELVHVYSLRNAALAQINVTKKLGIDMNSVSAMAQSGFMAQAAM</sequence>
<dbReference type="GO" id="GO:0008320">
    <property type="term" value="F:protein transmembrane transporter activity"/>
    <property type="evidence" value="ECO:0007669"/>
    <property type="project" value="TreeGrafter"/>
</dbReference>
<evidence type="ECO:0000256" key="6">
    <source>
        <dbReference type="ARBA" id="ARBA00022989"/>
    </source>
</evidence>
<evidence type="ECO:0000313" key="13">
    <source>
        <dbReference type="EMBL" id="EDW76643.1"/>
    </source>
</evidence>
<feature type="repeat" description="TPR" evidence="10">
    <location>
        <begin position="100"/>
        <end position="133"/>
    </location>
</feature>
<dbReference type="HOGENOM" id="CLU_017516_2_0_1"/>
<dbReference type="EMBL" id="CH963857">
    <property type="protein sequence ID" value="EDW76643.1"/>
    <property type="molecule type" value="Genomic_DNA"/>
</dbReference>
<dbReference type="PANTHER" id="PTHR46208">
    <property type="entry name" value="MITOCHONDRIAL IMPORT RECEPTOR SUBUNIT TOM70"/>
    <property type="match status" value="1"/>
</dbReference>
<evidence type="ECO:0000256" key="1">
    <source>
        <dbReference type="ARBA" id="ARBA00004572"/>
    </source>
</evidence>
<dbReference type="GO" id="GO:0030150">
    <property type="term" value="P:protein import into mitochondrial matrix"/>
    <property type="evidence" value="ECO:0007669"/>
    <property type="project" value="TreeGrafter"/>
</dbReference>
<protein>
    <recommendedName>
        <fullName evidence="15">Mitochondrial import receptor subunit TOM70</fullName>
    </recommendedName>
</protein>
<keyword evidence="5 10" id="KW-0802">TPR repeat</keyword>
<evidence type="ECO:0000256" key="7">
    <source>
        <dbReference type="ARBA" id="ARBA00023128"/>
    </source>
</evidence>
<evidence type="ECO:0000256" key="12">
    <source>
        <dbReference type="SAM" id="Phobius"/>
    </source>
</evidence>
<dbReference type="Pfam" id="PF13181">
    <property type="entry name" value="TPR_8"/>
    <property type="match status" value="2"/>
</dbReference>
<evidence type="ECO:0000256" key="4">
    <source>
        <dbReference type="ARBA" id="ARBA00022787"/>
    </source>
</evidence>
<feature type="repeat" description="TPR" evidence="10">
    <location>
        <begin position="521"/>
        <end position="554"/>
    </location>
</feature>
<dbReference type="InterPro" id="IPR011990">
    <property type="entry name" value="TPR-like_helical_dom_sf"/>
</dbReference>
<evidence type="ECO:0000256" key="5">
    <source>
        <dbReference type="ARBA" id="ARBA00022803"/>
    </source>
</evidence>
<dbReference type="KEGG" id="dwi:6642433"/>
<evidence type="ECO:0000313" key="14">
    <source>
        <dbReference type="Proteomes" id="UP000007798"/>
    </source>
</evidence>
<dbReference type="InParanoid" id="B4MX04"/>
<dbReference type="FunCoup" id="B4MX04">
    <property type="interactions" value="1213"/>
</dbReference>
<dbReference type="GO" id="GO:0030943">
    <property type="term" value="F:mitochondrion targeting sequence binding"/>
    <property type="evidence" value="ECO:0007669"/>
    <property type="project" value="TreeGrafter"/>
</dbReference>
<keyword evidence="4" id="KW-1000">Mitochondrion outer membrane</keyword>
<keyword evidence="8 12" id="KW-0472">Membrane</keyword>
<keyword evidence="3" id="KW-0677">Repeat</keyword>
<evidence type="ECO:0000256" key="3">
    <source>
        <dbReference type="ARBA" id="ARBA00022737"/>
    </source>
</evidence>
<evidence type="ECO:0000256" key="10">
    <source>
        <dbReference type="PROSITE-ProRule" id="PRU00339"/>
    </source>
</evidence>
<dbReference type="PROSITE" id="PS50005">
    <property type="entry name" value="TPR"/>
    <property type="match status" value="5"/>
</dbReference>
<feature type="transmembrane region" description="Helical" evidence="12">
    <location>
        <begin position="15"/>
        <end position="34"/>
    </location>
</feature>